<dbReference type="STRING" id="50990.A0A4Y7QFT8"/>
<dbReference type="VEuPathDB" id="FungiDB:BD410DRAFT_741845"/>
<keyword evidence="3" id="KW-1185">Reference proteome</keyword>
<dbReference type="InterPro" id="IPR000210">
    <property type="entry name" value="BTB/POZ_dom"/>
</dbReference>
<dbReference type="PROSITE" id="PS50097">
    <property type="entry name" value="BTB"/>
    <property type="match status" value="1"/>
</dbReference>
<organism evidence="2 3">
    <name type="scientific">Rickenella mellea</name>
    <dbReference type="NCBI Taxonomy" id="50990"/>
    <lineage>
        <taxon>Eukaryota</taxon>
        <taxon>Fungi</taxon>
        <taxon>Dikarya</taxon>
        <taxon>Basidiomycota</taxon>
        <taxon>Agaricomycotina</taxon>
        <taxon>Agaricomycetes</taxon>
        <taxon>Hymenochaetales</taxon>
        <taxon>Rickenellaceae</taxon>
        <taxon>Rickenella</taxon>
    </lineage>
</organism>
<evidence type="ECO:0000313" key="2">
    <source>
        <dbReference type="EMBL" id="TDL26514.1"/>
    </source>
</evidence>
<sequence>MSTTDTPSPGYHPSYASPDGDIILRSDDGVLFRVRSSILIACSGFFRGMLEIPRDKEEKEKNEPIIMQETSGVLLAILDVISPMGEFPVIESLDFAQQVLTAAEKLDVPKVTSYIRLAMKNPSFLETPLDLYILGCQYHWEEVARAASTGTLIYNINSPVHLEKLKNLRTDDLLKLQSLHWQRK</sequence>
<dbReference type="Gene3D" id="3.30.710.10">
    <property type="entry name" value="Potassium Channel Kv1.1, Chain A"/>
    <property type="match status" value="1"/>
</dbReference>
<proteinExistence type="predicted"/>
<dbReference type="EMBL" id="ML170161">
    <property type="protein sequence ID" value="TDL26514.1"/>
    <property type="molecule type" value="Genomic_DNA"/>
</dbReference>
<dbReference type="SMART" id="SM00225">
    <property type="entry name" value="BTB"/>
    <property type="match status" value="1"/>
</dbReference>
<feature type="non-terminal residue" evidence="2">
    <location>
        <position position="184"/>
    </location>
</feature>
<dbReference type="InterPro" id="IPR011333">
    <property type="entry name" value="SKP1/BTB/POZ_sf"/>
</dbReference>
<feature type="domain" description="BTB" evidence="1">
    <location>
        <begin position="20"/>
        <end position="81"/>
    </location>
</feature>
<reference evidence="2 3" key="1">
    <citation type="submission" date="2018-06" db="EMBL/GenBank/DDBJ databases">
        <title>A transcriptomic atlas of mushroom development highlights an independent origin of complex multicellularity.</title>
        <authorList>
            <consortium name="DOE Joint Genome Institute"/>
            <person name="Krizsan K."/>
            <person name="Almasi E."/>
            <person name="Merenyi Z."/>
            <person name="Sahu N."/>
            <person name="Viragh M."/>
            <person name="Koszo T."/>
            <person name="Mondo S."/>
            <person name="Kiss B."/>
            <person name="Balint B."/>
            <person name="Kues U."/>
            <person name="Barry K."/>
            <person name="Hegedus J.C."/>
            <person name="Henrissat B."/>
            <person name="Johnson J."/>
            <person name="Lipzen A."/>
            <person name="Ohm R."/>
            <person name="Nagy I."/>
            <person name="Pangilinan J."/>
            <person name="Yan J."/>
            <person name="Xiong Y."/>
            <person name="Grigoriev I.V."/>
            <person name="Hibbett D.S."/>
            <person name="Nagy L.G."/>
        </authorList>
    </citation>
    <scope>NUCLEOTIDE SEQUENCE [LARGE SCALE GENOMIC DNA]</scope>
    <source>
        <strain evidence="2 3">SZMC22713</strain>
    </source>
</reference>
<accession>A0A4Y7QFT8</accession>
<dbReference type="Pfam" id="PF00651">
    <property type="entry name" value="BTB"/>
    <property type="match status" value="1"/>
</dbReference>
<protein>
    <recommendedName>
        <fullName evidence="1">BTB domain-containing protein</fullName>
    </recommendedName>
</protein>
<dbReference type="OrthoDB" id="3238622at2759"/>
<gene>
    <name evidence="2" type="ORF">BD410DRAFT_741845</name>
</gene>
<name>A0A4Y7QFT8_9AGAM</name>
<evidence type="ECO:0000313" key="3">
    <source>
        <dbReference type="Proteomes" id="UP000294933"/>
    </source>
</evidence>
<dbReference type="Proteomes" id="UP000294933">
    <property type="component" value="Unassembled WGS sequence"/>
</dbReference>
<dbReference type="SUPFAM" id="SSF54695">
    <property type="entry name" value="POZ domain"/>
    <property type="match status" value="1"/>
</dbReference>
<evidence type="ECO:0000259" key="1">
    <source>
        <dbReference type="PROSITE" id="PS50097"/>
    </source>
</evidence>
<dbReference type="AlphaFoldDB" id="A0A4Y7QFT8"/>
<dbReference type="CDD" id="cd18186">
    <property type="entry name" value="BTB_POZ_ZBTB_KLHL-like"/>
    <property type="match status" value="1"/>
</dbReference>